<dbReference type="Proteomes" id="UP000250235">
    <property type="component" value="Unassembled WGS sequence"/>
</dbReference>
<reference evidence="2 3" key="1">
    <citation type="journal article" date="2015" name="Proc. Natl. Acad. Sci. U.S.A.">
        <title>The resurrection genome of Boea hygrometrica: A blueprint for survival of dehydration.</title>
        <authorList>
            <person name="Xiao L."/>
            <person name="Yang G."/>
            <person name="Zhang L."/>
            <person name="Yang X."/>
            <person name="Zhao S."/>
            <person name="Ji Z."/>
            <person name="Zhou Q."/>
            <person name="Hu M."/>
            <person name="Wang Y."/>
            <person name="Chen M."/>
            <person name="Xu Y."/>
            <person name="Jin H."/>
            <person name="Xiao X."/>
            <person name="Hu G."/>
            <person name="Bao F."/>
            <person name="Hu Y."/>
            <person name="Wan P."/>
            <person name="Li L."/>
            <person name="Deng X."/>
            <person name="Kuang T."/>
            <person name="Xiang C."/>
            <person name="Zhu J.K."/>
            <person name="Oliver M.J."/>
            <person name="He Y."/>
        </authorList>
    </citation>
    <scope>NUCLEOTIDE SEQUENCE [LARGE SCALE GENOMIC DNA]</scope>
    <source>
        <strain evidence="3">cv. XS01</strain>
    </source>
</reference>
<keyword evidence="3" id="KW-1185">Reference proteome</keyword>
<dbReference type="AlphaFoldDB" id="A0A2Z7APS9"/>
<organism evidence="2 3">
    <name type="scientific">Dorcoceras hygrometricum</name>
    <dbReference type="NCBI Taxonomy" id="472368"/>
    <lineage>
        <taxon>Eukaryota</taxon>
        <taxon>Viridiplantae</taxon>
        <taxon>Streptophyta</taxon>
        <taxon>Embryophyta</taxon>
        <taxon>Tracheophyta</taxon>
        <taxon>Spermatophyta</taxon>
        <taxon>Magnoliopsida</taxon>
        <taxon>eudicotyledons</taxon>
        <taxon>Gunneridae</taxon>
        <taxon>Pentapetalae</taxon>
        <taxon>asterids</taxon>
        <taxon>lamiids</taxon>
        <taxon>Lamiales</taxon>
        <taxon>Gesneriaceae</taxon>
        <taxon>Didymocarpoideae</taxon>
        <taxon>Trichosporeae</taxon>
        <taxon>Loxocarpinae</taxon>
        <taxon>Dorcoceras</taxon>
    </lineage>
</organism>
<keyword evidence="1" id="KW-0175">Coiled coil</keyword>
<feature type="coiled-coil region" evidence="1">
    <location>
        <begin position="280"/>
        <end position="340"/>
    </location>
</feature>
<name>A0A2Z7APS9_9LAMI</name>
<accession>A0A2Z7APS9</accession>
<gene>
    <name evidence="2" type="ORF">F511_35020</name>
</gene>
<dbReference type="EMBL" id="KV013504">
    <property type="protein sequence ID" value="KZV23466.1"/>
    <property type="molecule type" value="Genomic_DNA"/>
</dbReference>
<evidence type="ECO:0000256" key="1">
    <source>
        <dbReference type="SAM" id="Coils"/>
    </source>
</evidence>
<evidence type="ECO:0000313" key="2">
    <source>
        <dbReference type="EMBL" id="KZV23466.1"/>
    </source>
</evidence>
<sequence>MRYTGDSDPREQIRVFRFDAGSDAMLFRIIRCEASGLNLLTDVSAGVCFIYEAVRRRFACVNGDLSTTCVTLNGSGIQLAVGPQPLWLRNHNSGPAQRIMVKHLATSPHDPLGITDSACKNQSVVVSVRYGPFNPYIPIRSTTIDSIGYPRMSVSGESSTTMHRLLHASGSHPIPTPYDPNVLRRVDSYHALSRYVATSFHSFYVLSADELVLELLWLPVLIVAYCPCILITSRFFQVTQLAVEVSQLVMSPKCLLADDTDEIFNFSNLEFTRGDLVTALNDMVHEYKKLSQSFEEVKAEKESHATKAELVSSSEIQAALSKLSTENEELRSKSQEMLNENQLLVHIISSWTKSSTSLQKLQGIMKSSGDKSGLGYGSDESSMAETNTRPEMARTKIHTMSFVKSSTGQPEEAKFEESSIADKPQIWQGSTASWGIMLLKSLHRAG</sequence>
<proteinExistence type="predicted"/>
<protein>
    <submittedName>
        <fullName evidence="2">Uncharacterized protein</fullName>
    </submittedName>
</protein>
<evidence type="ECO:0000313" key="3">
    <source>
        <dbReference type="Proteomes" id="UP000250235"/>
    </source>
</evidence>